<dbReference type="InterPro" id="IPR007219">
    <property type="entry name" value="XnlR_reg_dom"/>
</dbReference>
<evidence type="ECO:0000313" key="4">
    <source>
        <dbReference type="EMBL" id="RSH95539.1"/>
    </source>
</evidence>
<name>A0A427YWS5_9TREE</name>
<dbReference type="EMBL" id="RSCD01000001">
    <property type="protein sequence ID" value="RSH95539.1"/>
    <property type="molecule type" value="Genomic_DNA"/>
</dbReference>
<evidence type="ECO:0000256" key="1">
    <source>
        <dbReference type="ARBA" id="ARBA00023242"/>
    </source>
</evidence>
<dbReference type="PANTHER" id="PTHR46910:SF40">
    <property type="entry name" value="ZN(II)2CYS6 TRANSCRIPTION FACTOR (EUROFUNG)"/>
    <property type="match status" value="1"/>
</dbReference>
<dbReference type="CDD" id="cd12148">
    <property type="entry name" value="fungal_TF_MHR"/>
    <property type="match status" value="1"/>
</dbReference>
<dbReference type="Pfam" id="PF04082">
    <property type="entry name" value="Fungal_trans"/>
    <property type="match status" value="1"/>
</dbReference>
<keyword evidence="1" id="KW-0539">Nucleus</keyword>
<comment type="caution">
    <text evidence="4">The sequence shown here is derived from an EMBL/GenBank/DDBJ whole genome shotgun (WGS) entry which is preliminary data.</text>
</comment>
<evidence type="ECO:0000256" key="2">
    <source>
        <dbReference type="SAM" id="MobiDB-lite"/>
    </source>
</evidence>
<dbReference type="GO" id="GO:0003677">
    <property type="term" value="F:DNA binding"/>
    <property type="evidence" value="ECO:0007669"/>
    <property type="project" value="InterPro"/>
</dbReference>
<dbReference type="GO" id="GO:0008270">
    <property type="term" value="F:zinc ion binding"/>
    <property type="evidence" value="ECO:0007669"/>
    <property type="project" value="InterPro"/>
</dbReference>
<gene>
    <name evidence="4" type="ORF">EHS25_000631</name>
</gene>
<feature type="domain" description="Xylanolytic transcriptional activator regulatory" evidence="3">
    <location>
        <begin position="57"/>
        <end position="270"/>
    </location>
</feature>
<evidence type="ECO:0000259" key="3">
    <source>
        <dbReference type="Pfam" id="PF04082"/>
    </source>
</evidence>
<proteinExistence type="predicted"/>
<dbReference type="OrthoDB" id="1708823at2759"/>
<sequence>MHRPRWMEMAPLRRQSGTDRREGAGVALQDTSPVAVNPDPNPLEAIIPRAVLDHAVNTYFKYLFGLVPVVHRPTFISDFTARREELPGQEEWTALVFAIVGVSFSQVPWDFVTMSKSDLRDMVQKCYDRVKDFVFDDFAMPTTTRCVLLYLTAIMATRLGHRGIREMCLGANWGLIFKMRIHDESSYIGIGAIEAEIRRRIFWLAMGFDKSAHAVHGTAPHTTREHCATVGLPSAIDDEFLTDNGYTVLSAGANTSILSGFRYVSRLYGLFGHILDMRRLDQHHTPSGDTLKMRLLEVEELFEQMTNLMAGCPEELRLREHGHSVSSALDWAEQSYEDIRLLFEHPNSRTMVADSFLVQQANIYTTMHMTRLLTLR</sequence>
<protein>
    <recommendedName>
        <fullName evidence="3">Xylanolytic transcriptional activator regulatory domain-containing protein</fullName>
    </recommendedName>
</protein>
<dbReference type="AlphaFoldDB" id="A0A427YWS5"/>
<dbReference type="PANTHER" id="PTHR46910">
    <property type="entry name" value="TRANSCRIPTION FACTOR PDR1"/>
    <property type="match status" value="1"/>
</dbReference>
<reference evidence="4 5" key="1">
    <citation type="submission" date="2018-11" db="EMBL/GenBank/DDBJ databases">
        <title>Genome sequence of Saitozyma podzolica DSM 27192.</title>
        <authorList>
            <person name="Aliyu H."/>
            <person name="Gorte O."/>
            <person name="Ochsenreither K."/>
        </authorList>
    </citation>
    <scope>NUCLEOTIDE SEQUENCE [LARGE SCALE GENOMIC DNA]</scope>
    <source>
        <strain evidence="4 5">DSM 27192</strain>
    </source>
</reference>
<evidence type="ECO:0000313" key="5">
    <source>
        <dbReference type="Proteomes" id="UP000279259"/>
    </source>
</evidence>
<dbReference type="STRING" id="1890683.A0A427YWS5"/>
<dbReference type="GO" id="GO:0006351">
    <property type="term" value="P:DNA-templated transcription"/>
    <property type="evidence" value="ECO:0007669"/>
    <property type="project" value="InterPro"/>
</dbReference>
<keyword evidence="5" id="KW-1185">Reference proteome</keyword>
<feature type="region of interest" description="Disordered" evidence="2">
    <location>
        <begin position="1"/>
        <end position="24"/>
    </location>
</feature>
<accession>A0A427YWS5</accession>
<dbReference type="GO" id="GO:0003700">
    <property type="term" value="F:DNA-binding transcription factor activity"/>
    <property type="evidence" value="ECO:0007669"/>
    <property type="project" value="InterPro"/>
</dbReference>
<dbReference type="Proteomes" id="UP000279259">
    <property type="component" value="Unassembled WGS sequence"/>
</dbReference>
<dbReference type="InterPro" id="IPR050987">
    <property type="entry name" value="AtrR-like"/>
</dbReference>
<organism evidence="4 5">
    <name type="scientific">Saitozyma podzolica</name>
    <dbReference type="NCBI Taxonomy" id="1890683"/>
    <lineage>
        <taxon>Eukaryota</taxon>
        <taxon>Fungi</taxon>
        <taxon>Dikarya</taxon>
        <taxon>Basidiomycota</taxon>
        <taxon>Agaricomycotina</taxon>
        <taxon>Tremellomycetes</taxon>
        <taxon>Tremellales</taxon>
        <taxon>Trimorphomycetaceae</taxon>
        <taxon>Saitozyma</taxon>
    </lineage>
</organism>